<keyword evidence="3" id="KW-0472">Membrane</keyword>
<feature type="transmembrane region" description="Helical" evidence="3">
    <location>
        <begin position="270"/>
        <end position="288"/>
    </location>
</feature>
<dbReference type="SMART" id="SM00267">
    <property type="entry name" value="GGDEF"/>
    <property type="match status" value="1"/>
</dbReference>
<dbReference type="CDD" id="cd01949">
    <property type="entry name" value="GGDEF"/>
    <property type="match status" value="1"/>
</dbReference>
<evidence type="ECO:0000256" key="3">
    <source>
        <dbReference type="SAM" id="Phobius"/>
    </source>
</evidence>
<dbReference type="Pfam" id="PF00990">
    <property type="entry name" value="GGDEF"/>
    <property type="match status" value="1"/>
</dbReference>
<dbReference type="GO" id="GO:0052621">
    <property type="term" value="F:diguanylate cyclase activity"/>
    <property type="evidence" value="ECO:0007669"/>
    <property type="project" value="UniProtKB-EC"/>
</dbReference>
<feature type="domain" description="GGDEF" evidence="5">
    <location>
        <begin position="454"/>
        <end position="589"/>
    </location>
</feature>
<dbReference type="RefSeq" id="WP_132873987.1">
    <property type="nucleotide sequence ID" value="NZ_SMGG01000005.1"/>
</dbReference>
<organism evidence="6 7">
    <name type="scientific">Seleniivibrio woodruffii</name>
    <dbReference type="NCBI Taxonomy" id="1078050"/>
    <lineage>
        <taxon>Bacteria</taxon>
        <taxon>Pseudomonadati</taxon>
        <taxon>Deferribacterota</taxon>
        <taxon>Deferribacteres</taxon>
        <taxon>Deferribacterales</taxon>
        <taxon>Geovibrionaceae</taxon>
        <taxon>Seleniivibrio</taxon>
    </lineage>
</organism>
<evidence type="ECO:0000313" key="7">
    <source>
        <dbReference type="Proteomes" id="UP000294614"/>
    </source>
</evidence>
<proteinExistence type="predicted"/>
<accession>A0A4R1K740</accession>
<keyword evidence="3" id="KW-0812">Transmembrane</keyword>
<sequence length="589" mass="67331">MQLYIIFILIFTAVFPAFADVTANGISDRDDRTVYLYTGDASVTDPFQLDAARFKPMPDRFSLGYTREPHWFKISFKSETDTPLKRFVSLEDGFMFDRVDFYQIRDGKLIKVTNDGVYVPAKVKEEYYHGAVSLLTAEGKGVTDIYVRAETKTPCLINLRIVDETAFNHYNKLRMFFLSLLTGSMLAIAFYNLFIFFSLRSKEYVYYFIYVISALIFMQAQTGFVVDMYGMYGDTRTNLFISVYLMSVFLLLFTQQVLETKKHLPMLHKIFNAVIVIDVLGILAALVLGMKETLFLQTPFVMLTSVVMAVLSVAAIIKRIHSAWYYFIAVGISIVTIFISSMMLMGRIEYTIFTRNAYFFGCVAEAVLLSWLLSYRINSLRSQTIAAQQELIDMKDRANKQLESLVYERTKELEVKNAELENLAVMDELTGLYNRRFLLATYDKKLKTCADEGKYLVFILLDVDFFKKYNDLYGHHKGDDALKKVSGILIHSFRRTSDHVFRIGGEEFVVLCTADTQEEASELGETLRRNIEAADIEHKEGVDGKLTCSVGVYAVNDAEVNFSTAYRIADQELYESKNGGRNMVSVFKG</sequence>
<dbReference type="InterPro" id="IPR029787">
    <property type="entry name" value="Nucleotide_cyclase"/>
</dbReference>
<dbReference type="PROSITE" id="PS50887">
    <property type="entry name" value="GGDEF"/>
    <property type="match status" value="1"/>
</dbReference>
<dbReference type="PANTHER" id="PTHR45138:SF9">
    <property type="entry name" value="DIGUANYLATE CYCLASE DGCM-RELATED"/>
    <property type="match status" value="1"/>
</dbReference>
<dbReference type="InterPro" id="IPR000160">
    <property type="entry name" value="GGDEF_dom"/>
</dbReference>
<evidence type="ECO:0000259" key="5">
    <source>
        <dbReference type="PROSITE" id="PS50887"/>
    </source>
</evidence>
<dbReference type="InterPro" id="IPR011622">
    <property type="entry name" value="7TMR_DISM_rcpt_extracell_dom2"/>
</dbReference>
<feature type="transmembrane region" description="Helical" evidence="3">
    <location>
        <begin position="294"/>
        <end position="317"/>
    </location>
</feature>
<dbReference type="FunFam" id="3.30.70.270:FF:000001">
    <property type="entry name" value="Diguanylate cyclase domain protein"/>
    <property type="match status" value="1"/>
</dbReference>
<feature type="transmembrane region" description="Helical" evidence="3">
    <location>
        <begin position="238"/>
        <end position="258"/>
    </location>
</feature>
<dbReference type="PANTHER" id="PTHR45138">
    <property type="entry name" value="REGULATORY COMPONENTS OF SENSORY TRANSDUCTION SYSTEM"/>
    <property type="match status" value="1"/>
</dbReference>
<dbReference type="InterPro" id="IPR050469">
    <property type="entry name" value="Diguanylate_Cyclase"/>
</dbReference>
<evidence type="ECO:0000256" key="1">
    <source>
        <dbReference type="ARBA" id="ARBA00012528"/>
    </source>
</evidence>
<dbReference type="Pfam" id="PF07696">
    <property type="entry name" value="7TMR-DISMED2"/>
    <property type="match status" value="1"/>
</dbReference>
<dbReference type="GO" id="GO:0043709">
    <property type="term" value="P:cell adhesion involved in single-species biofilm formation"/>
    <property type="evidence" value="ECO:0007669"/>
    <property type="project" value="TreeGrafter"/>
</dbReference>
<dbReference type="GO" id="GO:0005886">
    <property type="term" value="C:plasma membrane"/>
    <property type="evidence" value="ECO:0007669"/>
    <property type="project" value="TreeGrafter"/>
</dbReference>
<dbReference type="EMBL" id="SMGG01000005">
    <property type="protein sequence ID" value="TCK59830.1"/>
    <property type="molecule type" value="Genomic_DNA"/>
</dbReference>
<protein>
    <recommendedName>
        <fullName evidence="1">diguanylate cyclase</fullName>
        <ecNumber evidence="1">2.7.7.65</ecNumber>
    </recommendedName>
</protein>
<keyword evidence="4" id="KW-0732">Signal</keyword>
<feature type="transmembrane region" description="Helical" evidence="3">
    <location>
        <begin position="204"/>
        <end position="226"/>
    </location>
</feature>
<keyword evidence="7" id="KW-1185">Reference proteome</keyword>
<dbReference type="Gene3D" id="2.60.40.2380">
    <property type="match status" value="1"/>
</dbReference>
<dbReference type="InterPro" id="IPR043128">
    <property type="entry name" value="Rev_trsase/Diguanyl_cyclase"/>
</dbReference>
<dbReference type="Proteomes" id="UP000294614">
    <property type="component" value="Unassembled WGS sequence"/>
</dbReference>
<comment type="caution">
    <text evidence="6">The sequence shown here is derived from an EMBL/GenBank/DDBJ whole genome shotgun (WGS) entry which is preliminary data.</text>
</comment>
<gene>
    <name evidence="6" type="ORF">C8D98_1997</name>
</gene>
<feature type="transmembrane region" description="Helical" evidence="3">
    <location>
        <begin position="324"/>
        <end position="345"/>
    </location>
</feature>
<feature type="chain" id="PRO_5020821416" description="diguanylate cyclase" evidence="4">
    <location>
        <begin position="20"/>
        <end position="589"/>
    </location>
</feature>
<feature type="signal peptide" evidence="4">
    <location>
        <begin position="1"/>
        <end position="19"/>
    </location>
</feature>
<dbReference type="NCBIfam" id="TIGR00254">
    <property type="entry name" value="GGDEF"/>
    <property type="match status" value="1"/>
</dbReference>
<dbReference type="AlphaFoldDB" id="A0A4R1K740"/>
<dbReference type="InterPro" id="IPR011623">
    <property type="entry name" value="7TMR_DISM_rcpt_extracell_dom1"/>
</dbReference>
<keyword evidence="3" id="KW-1133">Transmembrane helix</keyword>
<evidence type="ECO:0000313" key="6">
    <source>
        <dbReference type="EMBL" id="TCK59830.1"/>
    </source>
</evidence>
<dbReference type="Pfam" id="PF07695">
    <property type="entry name" value="7TMR-DISM_7TM"/>
    <property type="match status" value="1"/>
</dbReference>
<reference evidence="6 7" key="1">
    <citation type="submission" date="2019-03" db="EMBL/GenBank/DDBJ databases">
        <title>Genomic Encyclopedia of Type Strains, Phase IV (KMG-IV): sequencing the most valuable type-strain genomes for metagenomic binning, comparative biology and taxonomic classification.</title>
        <authorList>
            <person name="Goeker M."/>
        </authorList>
    </citation>
    <scope>NUCLEOTIDE SEQUENCE [LARGE SCALE GENOMIC DNA]</scope>
    <source>
        <strain evidence="6 7">DSM 24984</strain>
    </source>
</reference>
<comment type="catalytic activity">
    <reaction evidence="2">
        <text>2 GTP = 3',3'-c-di-GMP + 2 diphosphate</text>
        <dbReference type="Rhea" id="RHEA:24898"/>
        <dbReference type="ChEBI" id="CHEBI:33019"/>
        <dbReference type="ChEBI" id="CHEBI:37565"/>
        <dbReference type="ChEBI" id="CHEBI:58805"/>
        <dbReference type="EC" id="2.7.7.65"/>
    </reaction>
</comment>
<dbReference type="Gene3D" id="3.30.70.270">
    <property type="match status" value="1"/>
</dbReference>
<evidence type="ECO:0000256" key="2">
    <source>
        <dbReference type="ARBA" id="ARBA00034247"/>
    </source>
</evidence>
<evidence type="ECO:0000256" key="4">
    <source>
        <dbReference type="SAM" id="SignalP"/>
    </source>
</evidence>
<name>A0A4R1K740_9BACT</name>
<feature type="transmembrane region" description="Helical" evidence="3">
    <location>
        <begin position="175"/>
        <end position="197"/>
    </location>
</feature>
<feature type="transmembrane region" description="Helical" evidence="3">
    <location>
        <begin position="357"/>
        <end position="375"/>
    </location>
</feature>
<dbReference type="SUPFAM" id="SSF55073">
    <property type="entry name" value="Nucleotide cyclase"/>
    <property type="match status" value="1"/>
</dbReference>
<dbReference type="OrthoDB" id="9805474at2"/>
<dbReference type="GO" id="GO:1902201">
    <property type="term" value="P:negative regulation of bacterial-type flagellum-dependent cell motility"/>
    <property type="evidence" value="ECO:0007669"/>
    <property type="project" value="TreeGrafter"/>
</dbReference>
<dbReference type="EC" id="2.7.7.65" evidence="1"/>